<dbReference type="PATRIC" id="fig|190650.5.peg.352"/>
<evidence type="ECO:0000313" key="3">
    <source>
        <dbReference type="EMBL" id="AAK22336.1"/>
    </source>
</evidence>
<name>Q9AB82_CAUVC</name>
<dbReference type="SMR" id="Q9AB82"/>
<evidence type="ECO:0000313" key="4">
    <source>
        <dbReference type="Proteomes" id="UP000001816"/>
    </source>
</evidence>
<dbReference type="PIR" id="D87292">
    <property type="entry name" value="D87292"/>
</dbReference>
<dbReference type="Gene3D" id="3.90.1720.10">
    <property type="entry name" value="endopeptidase domain like (from Nostoc punctiforme)"/>
    <property type="match status" value="1"/>
</dbReference>
<dbReference type="InterPro" id="IPR007921">
    <property type="entry name" value="CHAP_dom"/>
</dbReference>
<dbReference type="Pfam" id="PF05257">
    <property type="entry name" value="CHAP"/>
    <property type="match status" value="1"/>
</dbReference>
<dbReference type="KEGG" id="ccr:CC_0349"/>
<dbReference type="InterPro" id="IPR038765">
    <property type="entry name" value="Papain-like_cys_pep_sf"/>
</dbReference>
<dbReference type="EMBL" id="AE005673">
    <property type="protein sequence ID" value="AAK22336.1"/>
    <property type="molecule type" value="Genomic_DNA"/>
</dbReference>
<evidence type="ECO:0000256" key="1">
    <source>
        <dbReference type="SAM" id="MobiDB-lite"/>
    </source>
</evidence>
<keyword evidence="4" id="KW-1185">Reference proteome</keyword>
<protein>
    <recommendedName>
        <fullName evidence="2">Peptidase C51 domain-containing protein</fullName>
    </recommendedName>
</protein>
<reference evidence="3 4" key="1">
    <citation type="journal article" date="2001" name="Proc. Natl. Acad. Sci. U.S.A.">
        <title>Complete genome sequence of Caulobacter crescentus.</title>
        <authorList>
            <person name="Nierman W.C."/>
            <person name="Feldblyum T.V."/>
            <person name="Laub M.T."/>
            <person name="Paulsen I.T."/>
            <person name="Nelson K.E."/>
            <person name="Eisen J.A."/>
            <person name="Heidelberg J.F."/>
            <person name="Alley M.R."/>
            <person name="Ohta N."/>
            <person name="Maddock J.R."/>
            <person name="Potocka I."/>
            <person name="Nelson W.C."/>
            <person name="Newton A."/>
            <person name="Stephens C."/>
            <person name="Phadke N.D."/>
            <person name="Ely B."/>
            <person name="DeBoy R.T."/>
            <person name="Dodson R.J."/>
            <person name="Durkin A.S."/>
            <person name="Gwinn M.L."/>
            <person name="Haft D.H."/>
            <person name="Kolonay J.F."/>
            <person name="Smit J."/>
            <person name="Craven M.B."/>
            <person name="Khouri H."/>
            <person name="Shetty J."/>
            <person name="Berry K."/>
            <person name="Utterback T."/>
            <person name="Tran K."/>
            <person name="Wolf A."/>
            <person name="Vamathevan J."/>
            <person name="Ermolaeva M."/>
            <person name="White O."/>
            <person name="Salzberg S.L."/>
            <person name="Venter J.C."/>
            <person name="Shapiro L."/>
            <person name="Fraser C.M."/>
        </authorList>
    </citation>
    <scope>NUCLEOTIDE SEQUENCE [LARGE SCALE GENOMIC DNA]</scope>
    <source>
        <strain evidence="4">ATCC 19089 / CB15</strain>
    </source>
</reference>
<dbReference type="PROSITE" id="PS50911">
    <property type="entry name" value="CHAP"/>
    <property type="match status" value="1"/>
</dbReference>
<gene>
    <name evidence="3" type="ordered locus">CC_0349</name>
</gene>
<dbReference type="Proteomes" id="UP000001816">
    <property type="component" value="Chromosome"/>
</dbReference>
<sequence>MRRPERDKHSFHQSSVGLSLHPVTRGSAHSMTKRTRTLLGSLAAAAMISLVPMSGANADGYWQCVPFARLMSGIQIFGDARTWWSQAAGKYDTGSAPKIGSVLSFKPTARMNLGHVAFVSQVLTDRVIQVTHANWSVIEGDRGQIEKDVTVVDVSPNGDWTQVKVWYDPIRDLGTTVYPTNGFIYQDAQAMKIAMATSKIAMAQNAVVSAAKSAANQVAASVRASPLDIITQAADSTDRIAALIEAATGGASPPSDPNNKPTAPR</sequence>
<dbReference type="EnsemblBacteria" id="AAK22336">
    <property type="protein sequence ID" value="AAK22336"/>
    <property type="gene ID" value="CC_0349"/>
</dbReference>
<dbReference type="HOGENOM" id="CLU_104965_0_0_5"/>
<dbReference type="SUPFAM" id="SSF54001">
    <property type="entry name" value="Cysteine proteinases"/>
    <property type="match status" value="1"/>
</dbReference>
<evidence type="ECO:0000259" key="2">
    <source>
        <dbReference type="PROSITE" id="PS50911"/>
    </source>
</evidence>
<dbReference type="BioCyc" id="CAULO:CC0349-MONOMER"/>
<dbReference type="STRING" id="190650.CC_0349"/>
<dbReference type="AlphaFoldDB" id="Q9AB82"/>
<feature type="domain" description="Peptidase C51" evidence="2">
    <location>
        <begin position="39"/>
        <end position="162"/>
    </location>
</feature>
<accession>Q9AB82</accession>
<proteinExistence type="predicted"/>
<organism evidence="3 4">
    <name type="scientific">Caulobacter vibrioides (strain ATCC 19089 / CIP 103742 / CB 15)</name>
    <name type="common">Caulobacter crescentus</name>
    <dbReference type="NCBI Taxonomy" id="190650"/>
    <lineage>
        <taxon>Bacteria</taxon>
        <taxon>Pseudomonadati</taxon>
        <taxon>Pseudomonadota</taxon>
        <taxon>Alphaproteobacteria</taxon>
        <taxon>Caulobacterales</taxon>
        <taxon>Caulobacteraceae</taxon>
        <taxon>Caulobacter</taxon>
    </lineage>
</organism>
<dbReference type="eggNOG" id="COG3942">
    <property type="taxonomic scope" value="Bacteria"/>
</dbReference>
<feature type="region of interest" description="Disordered" evidence="1">
    <location>
        <begin position="246"/>
        <end position="265"/>
    </location>
</feature>